<evidence type="ECO:0000259" key="2">
    <source>
        <dbReference type="PROSITE" id="PS50110"/>
    </source>
</evidence>
<feature type="modified residue" description="4-aspartylphosphate" evidence="1">
    <location>
        <position position="69"/>
    </location>
</feature>
<dbReference type="eggNOG" id="arCOG02589">
    <property type="taxonomic scope" value="Archaea"/>
</dbReference>
<dbReference type="PANTHER" id="PTHR44520:SF2">
    <property type="entry name" value="RESPONSE REGULATOR RCP1"/>
    <property type="match status" value="1"/>
</dbReference>
<keyword evidence="1" id="KW-0597">Phosphoprotein</keyword>
<dbReference type="Proteomes" id="UP000006794">
    <property type="component" value="Chromosome"/>
</dbReference>
<evidence type="ECO:0000313" key="3">
    <source>
        <dbReference type="EMBL" id="AEH38045.1"/>
    </source>
</evidence>
<dbReference type="InterPro" id="IPR011006">
    <property type="entry name" value="CheY-like_superfamily"/>
</dbReference>
<evidence type="ECO:0000313" key="4">
    <source>
        <dbReference type="Proteomes" id="UP000006794"/>
    </source>
</evidence>
<dbReference type="GO" id="GO:0000160">
    <property type="term" value="P:phosphorelay signal transduction system"/>
    <property type="evidence" value="ECO:0007669"/>
    <property type="project" value="InterPro"/>
</dbReference>
<dbReference type="AlphaFoldDB" id="F8D8X2"/>
<protein>
    <submittedName>
        <fullName evidence="3">Response regulator receiver protein</fullName>
    </submittedName>
</protein>
<organism evidence="3 4">
    <name type="scientific">Halopiger xanaduensis (strain DSM 18323 / JCM 14033 / SH-6)</name>
    <dbReference type="NCBI Taxonomy" id="797210"/>
    <lineage>
        <taxon>Archaea</taxon>
        <taxon>Methanobacteriati</taxon>
        <taxon>Methanobacteriota</taxon>
        <taxon>Stenosarchaea group</taxon>
        <taxon>Halobacteria</taxon>
        <taxon>Halobacteriales</taxon>
        <taxon>Natrialbaceae</taxon>
        <taxon>Halopiger</taxon>
    </lineage>
</organism>
<dbReference type="HOGENOM" id="CLU_000445_69_17_2"/>
<dbReference type="GeneID" id="10798382"/>
<dbReference type="EMBL" id="CP002839">
    <property type="protein sequence ID" value="AEH38045.1"/>
    <property type="molecule type" value="Genomic_DNA"/>
</dbReference>
<dbReference type="OrthoDB" id="9652at2157"/>
<dbReference type="InterPro" id="IPR052893">
    <property type="entry name" value="TCS_response_regulator"/>
</dbReference>
<gene>
    <name evidence="3" type="ordered locus">Halxa_3434</name>
</gene>
<reference evidence="3 4" key="1">
    <citation type="journal article" date="2012" name="Stand. Genomic Sci.">
        <title>Complete genome sequence of Halopiger xanaduensis type strain (SH-6(T)).</title>
        <authorList>
            <person name="Anderson I."/>
            <person name="Tindall B.J."/>
            <person name="Rohde M."/>
            <person name="Lucas S."/>
            <person name="Han J."/>
            <person name="Lapidus A."/>
            <person name="Cheng J.F."/>
            <person name="Goodwin L."/>
            <person name="Pitluck S."/>
            <person name="Peters L."/>
            <person name="Pati A."/>
            <person name="Mikhailova N."/>
            <person name="Pagani I."/>
            <person name="Teshima H."/>
            <person name="Han C."/>
            <person name="Tapia R."/>
            <person name="Land M."/>
            <person name="Woyke T."/>
            <person name="Klenk H.P."/>
            <person name="Kyrpides N."/>
            <person name="Ivanova N."/>
        </authorList>
    </citation>
    <scope>NUCLEOTIDE SEQUENCE [LARGE SCALE GENOMIC DNA]</scope>
    <source>
        <strain evidence="4">DSM 18323 / JCM 14033 / SH-6</strain>
    </source>
</reference>
<proteinExistence type="predicted"/>
<dbReference type="STRING" id="797210.Halxa_3434"/>
<name>F8D8X2_HALXS</name>
<dbReference type="SUPFAM" id="SSF52172">
    <property type="entry name" value="CheY-like"/>
    <property type="match status" value="1"/>
</dbReference>
<dbReference type="Gene3D" id="3.40.50.2300">
    <property type="match status" value="1"/>
</dbReference>
<dbReference type="InterPro" id="IPR001789">
    <property type="entry name" value="Sig_transdc_resp-reg_receiver"/>
</dbReference>
<evidence type="ECO:0000256" key="1">
    <source>
        <dbReference type="PROSITE-ProRule" id="PRU00169"/>
    </source>
</evidence>
<dbReference type="SMART" id="SM00448">
    <property type="entry name" value="REC"/>
    <property type="match status" value="1"/>
</dbReference>
<keyword evidence="4" id="KW-1185">Reference proteome</keyword>
<dbReference type="KEGG" id="hxa:Halxa_3434"/>
<dbReference type="Pfam" id="PF00072">
    <property type="entry name" value="Response_reg"/>
    <property type="match status" value="1"/>
</dbReference>
<sequence length="165" mass="18313">MAGPPTEDVITILLVEPNPGDARLFDESFADANIACDVHTVSDGENALDFVHRRNDHVERPRPDLVLLDFHLPGVSGEDVLTELKSDPAFRRIPVIVMTSSDAEEDIARSYDLHANAYVQKPIEPDEFVELVRSFENFWLTFVRLSSSEAGEAGEASETDETGEE</sequence>
<accession>F8D8X2</accession>
<feature type="domain" description="Response regulatory" evidence="2">
    <location>
        <begin position="11"/>
        <end position="136"/>
    </location>
</feature>
<dbReference type="PROSITE" id="PS50110">
    <property type="entry name" value="RESPONSE_REGULATORY"/>
    <property type="match status" value="1"/>
</dbReference>
<dbReference type="RefSeq" id="WP_013880934.1">
    <property type="nucleotide sequence ID" value="NC_015666.1"/>
</dbReference>
<dbReference type="PANTHER" id="PTHR44520">
    <property type="entry name" value="RESPONSE REGULATOR RCP1-RELATED"/>
    <property type="match status" value="1"/>
</dbReference>
<dbReference type="CDD" id="cd17557">
    <property type="entry name" value="REC_Rcp-like"/>
    <property type="match status" value="1"/>
</dbReference>